<evidence type="ECO:0000256" key="2">
    <source>
        <dbReference type="SAM" id="SignalP"/>
    </source>
</evidence>
<name>A0ABY4S5G4_AQUTE</name>
<dbReference type="RefSeq" id="WP_250195527.1">
    <property type="nucleotide sequence ID" value="NZ_CP097635.1"/>
</dbReference>
<proteinExistence type="inferred from homology"/>
<dbReference type="PIRSF" id="PIRSF017082">
    <property type="entry name" value="YflP"/>
    <property type="match status" value="1"/>
</dbReference>
<dbReference type="CDD" id="cd07012">
    <property type="entry name" value="PBP2_Bug_TTT"/>
    <property type="match status" value="1"/>
</dbReference>
<dbReference type="SUPFAM" id="SSF53850">
    <property type="entry name" value="Periplasmic binding protein-like II"/>
    <property type="match status" value="1"/>
</dbReference>
<feature type="chain" id="PRO_5045543077" evidence="2">
    <location>
        <begin position="26"/>
        <end position="325"/>
    </location>
</feature>
<dbReference type="EMBL" id="CP097635">
    <property type="protein sequence ID" value="URI07262.1"/>
    <property type="molecule type" value="Genomic_DNA"/>
</dbReference>
<comment type="similarity">
    <text evidence="1">Belongs to the UPF0065 (bug) family.</text>
</comment>
<protein>
    <submittedName>
        <fullName evidence="3">Tripartite tricarboxylate transporter substrate binding protein</fullName>
    </submittedName>
</protein>
<dbReference type="Gene3D" id="3.40.190.10">
    <property type="entry name" value="Periplasmic binding protein-like II"/>
    <property type="match status" value="1"/>
</dbReference>
<reference evidence="3" key="1">
    <citation type="submission" date="2022-05" db="EMBL/GenBank/DDBJ databases">
        <title>An RpoN-dependent PEP-CTERM gene is involved in floc formation of an Aquincola tertiaricarbonis strain.</title>
        <authorList>
            <person name="Qiu D."/>
            <person name="Xia M."/>
        </authorList>
    </citation>
    <scope>NUCLEOTIDE SEQUENCE</scope>
    <source>
        <strain evidence="3">RN12</strain>
    </source>
</reference>
<evidence type="ECO:0000313" key="3">
    <source>
        <dbReference type="EMBL" id="URI07262.1"/>
    </source>
</evidence>
<dbReference type="Pfam" id="PF03401">
    <property type="entry name" value="TctC"/>
    <property type="match status" value="1"/>
</dbReference>
<dbReference type="Gene3D" id="3.40.190.150">
    <property type="entry name" value="Bordetella uptake gene, domain 1"/>
    <property type="match status" value="1"/>
</dbReference>
<feature type="signal peptide" evidence="2">
    <location>
        <begin position="1"/>
        <end position="25"/>
    </location>
</feature>
<sequence>MTTRRHLATLLAAALCLGTALPARAAWPDKPITLVVPYTPGSPADTLARTLGEGLSRRLGTPVVVENKPGGNTQIGTAYTARAQPDGYTLMLGNMDSHVVHPLLGKHLSYDAVRDFAPVALVARPTTVLVASPGGPVRDAADLLRLAKAQPDKLSYGSWGQGSVAHLWGVLLEQTAGIRLYHVPYQGTPAALQALMGNQIDLMFAPPALAVAQAQAGKLRLIGSTAAQRLPQYPDLPTLAEQGFAGFEGSTWFGVFAPARTPTELLDRLNQELQQVLQSPETASKLAPLSMTPLGGPRSVLADLQRDSRARWARLIAERGIKLED</sequence>
<evidence type="ECO:0000313" key="4">
    <source>
        <dbReference type="Proteomes" id="UP001056201"/>
    </source>
</evidence>
<keyword evidence="2" id="KW-0732">Signal</keyword>
<dbReference type="PANTHER" id="PTHR42928:SF5">
    <property type="entry name" value="BLR1237 PROTEIN"/>
    <property type="match status" value="1"/>
</dbReference>
<gene>
    <name evidence="3" type="ORF">MW290_01140</name>
</gene>
<dbReference type="Proteomes" id="UP001056201">
    <property type="component" value="Chromosome 1"/>
</dbReference>
<organism evidence="3 4">
    <name type="scientific">Aquincola tertiaricarbonis</name>
    <dbReference type="NCBI Taxonomy" id="391953"/>
    <lineage>
        <taxon>Bacteria</taxon>
        <taxon>Pseudomonadati</taxon>
        <taxon>Pseudomonadota</taxon>
        <taxon>Betaproteobacteria</taxon>
        <taxon>Burkholderiales</taxon>
        <taxon>Sphaerotilaceae</taxon>
        <taxon>Aquincola</taxon>
    </lineage>
</organism>
<keyword evidence="4" id="KW-1185">Reference proteome</keyword>
<accession>A0ABY4S5G4</accession>
<dbReference type="PANTHER" id="PTHR42928">
    <property type="entry name" value="TRICARBOXYLATE-BINDING PROTEIN"/>
    <property type="match status" value="1"/>
</dbReference>
<dbReference type="InterPro" id="IPR005064">
    <property type="entry name" value="BUG"/>
</dbReference>
<dbReference type="InterPro" id="IPR042100">
    <property type="entry name" value="Bug_dom1"/>
</dbReference>
<evidence type="ECO:0000256" key="1">
    <source>
        <dbReference type="ARBA" id="ARBA00006987"/>
    </source>
</evidence>